<dbReference type="InterPro" id="IPR008928">
    <property type="entry name" value="6-hairpin_glycosidase_sf"/>
</dbReference>
<dbReference type="GO" id="GO:0005975">
    <property type="term" value="P:carbohydrate metabolic process"/>
    <property type="evidence" value="ECO:0007669"/>
    <property type="project" value="InterPro"/>
</dbReference>
<feature type="domain" description="Glycosyl hydrolase family 95 catalytic" evidence="4">
    <location>
        <begin position="287"/>
        <end position="693"/>
    </location>
</feature>
<dbReference type="InterPro" id="IPR027414">
    <property type="entry name" value="GH95_N_dom"/>
</dbReference>
<dbReference type="Pfam" id="PF14498">
    <property type="entry name" value="Glyco_hyd_65N_2"/>
    <property type="match status" value="1"/>
</dbReference>
<dbReference type="Gene3D" id="1.50.10.10">
    <property type="match status" value="1"/>
</dbReference>
<dbReference type="EMBL" id="FQVO01000001">
    <property type="protein sequence ID" value="SHE45312.1"/>
    <property type="molecule type" value="Genomic_DNA"/>
</dbReference>
<dbReference type="STRING" id="1302685.SAMN05444408_101447"/>
<dbReference type="PIRSF" id="PIRSF007663">
    <property type="entry name" value="UCP007663"/>
    <property type="match status" value="1"/>
</dbReference>
<evidence type="ECO:0000313" key="5">
    <source>
        <dbReference type="EMBL" id="SHE45312.1"/>
    </source>
</evidence>
<dbReference type="FunFam" id="1.50.10.10:FF:000028">
    <property type="entry name" value="Alpha-L-fucosidase 2"/>
    <property type="match status" value="1"/>
</dbReference>
<dbReference type="GO" id="GO:0004560">
    <property type="term" value="F:alpha-L-fucosidase activity"/>
    <property type="evidence" value="ECO:0007669"/>
    <property type="project" value="InterPro"/>
</dbReference>
<evidence type="ECO:0000259" key="2">
    <source>
        <dbReference type="Pfam" id="PF14498"/>
    </source>
</evidence>
<evidence type="ECO:0000259" key="4">
    <source>
        <dbReference type="Pfam" id="PF22124"/>
    </source>
</evidence>
<organism evidence="5 6">
    <name type="scientific">Chryseobacterium takakiae</name>
    <dbReference type="NCBI Taxonomy" id="1302685"/>
    <lineage>
        <taxon>Bacteria</taxon>
        <taxon>Pseudomonadati</taxon>
        <taxon>Bacteroidota</taxon>
        <taxon>Flavobacteriia</taxon>
        <taxon>Flavobacteriales</taxon>
        <taxon>Weeksellaceae</taxon>
        <taxon>Chryseobacterium group</taxon>
        <taxon>Chryseobacterium</taxon>
    </lineage>
</organism>
<dbReference type="AlphaFoldDB" id="A0A1M4TLC8"/>
<dbReference type="InterPro" id="IPR016518">
    <property type="entry name" value="Alpha-L-fucosidase"/>
</dbReference>
<gene>
    <name evidence="5" type="ORF">SAMN05444408_101447</name>
</gene>
<dbReference type="OrthoDB" id="9802600at2"/>
<evidence type="ECO:0000256" key="1">
    <source>
        <dbReference type="SAM" id="SignalP"/>
    </source>
</evidence>
<feature type="signal peptide" evidence="1">
    <location>
        <begin position="1"/>
        <end position="22"/>
    </location>
</feature>
<dbReference type="Pfam" id="PF22124">
    <property type="entry name" value="Glyco_hydro_95_cat"/>
    <property type="match status" value="1"/>
</dbReference>
<feature type="domain" description="Alpha fucosidase A-like C-terminal" evidence="3">
    <location>
        <begin position="695"/>
        <end position="766"/>
    </location>
</feature>
<name>A0A1M4TLC8_9FLAO</name>
<feature type="chain" id="PRO_5013064464" evidence="1">
    <location>
        <begin position="23"/>
        <end position="820"/>
    </location>
</feature>
<accession>A0A1M4TLC8</accession>
<dbReference type="Pfam" id="PF21307">
    <property type="entry name" value="Glyco_hydro_95_C"/>
    <property type="match status" value="1"/>
</dbReference>
<evidence type="ECO:0000259" key="3">
    <source>
        <dbReference type="Pfam" id="PF21307"/>
    </source>
</evidence>
<dbReference type="InterPro" id="IPR012341">
    <property type="entry name" value="6hp_glycosidase-like_sf"/>
</dbReference>
<feature type="domain" description="Glycosyl hydrolase family 95 N-terminal" evidence="2">
    <location>
        <begin position="28"/>
        <end position="263"/>
    </location>
</feature>
<dbReference type="PANTHER" id="PTHR31084">
    <property type="entry name" value="ALPHA-L-FUCOSIDASE 2"/>
    <property type="match status" value="1"/>
</dbReference>
<protein>
    <submittedName>
        <fullName evidence="5">Alpha-L-fucosidase 2</fullName>
    </submittedName>
</protein>
<dbReference type="RefSeq" id="WP_072883175.1">
    <property type="nucleotide sequence ID" value="NZ_FQVO01000001.1"/>
</dbReference>
<sequence length="820" mass="92349">MKSKLCNIAICLLISIFSSAQKGGKYKLWYNKPAQQWIEALPIGNGRIAAMVFGDPYKEKLQLNEATFWSGGPSRNDNPNGPKVLDSIRYYLFNRNYKRAQILADKGLTAKTLHGSAFQNIGEFTLDFHNLGDIKDYYRELDIEKALTTTTFTSNGTHFKREVFASIPDNVMVIRLSADKKNALNFTANFDSELKKNVQADGVTVQMNGLSSTIEGLEGKVKYNAVAKFITKNGTTSASGKSISVSNADEITILISIATNFTDYKTLNTDEVVKSRKYISEAEYKNFNTLFKNHLKAYQNYFKRVDIDLGTSEAAKNPTDIRVKNFAINDDPELISLYYQFGRYLLISSSQPGGQPANLQGIWNGSNKPAWDSKYTININTEMNYWPAEKTNLQEMHQPLIQMIKDLSESGKATAKVMYNSRGWVAHHNTDIWRITGVVDFANAGMWPMGGAWLSQHLWEKYLYNGDKNYLKSIYPVLKSATQFYEDFLIEEPTHKWLVVSPSMSPENIPQGHQGSALAAGNTMDNQLMFDLFTKTKKAAEIINIDPEKIPVWNTIISKLPPMKIGKYGQLQEWMEDMDNPEDHHRHVSHLYGLFPSNQISPFTTPELTGASKTVLVHRGDVSTGWSMGWKVNLWAKLLDGNHANKLIKDQLTLVEKDGWGSKGGTYPNLFDAHPPFQIDGNFGCTSGITEMLLQTQNGFIDILPALPHEWKNGKISGLKTYGGFEVNIRWENNKAKEVVIKSHLGGNCRIRVPNEMQLSGNTKLKKAEGKNPNPFFEIPEIKEPLISADAKLNPFEIKTSLIYDFQTEPGKTYILKIKS</sequence>
<keyword evidence="6" id="KW-1185">Reference proteome</keyword>
<dbReference type="InterPro" id="IPR054363">
    <property type="entry name" value="GH95_cat"/>
</dbReference>
<evidence type="ECO:0000313" key="6">
    <source>
        <dbReference type="Proteomes" id="UP000184236"/>
    </source>
</evidence>
<keyword evidence="1" id="KW-0732">Signal</keyword>
<reference evidence="6" key="1">
    <citation type="submission" date="2016-11" db="EMBL/GenBank/DDBJ databases">
        <authorList>
            <person name="Varghese N."/>
            <person name="Submissions S."/>
        </authorList>
    </citation>
    <scope>NUCLEOTIDE SEQUENCE [LARGE SCALE GENOMIC DNA]</scope>
    <source>
        <strain evidence="6">DSM 26898</strain>
    </source>
</reference>
<dbReference type="SUPFAM" id="SSF48208">
    <property type="entry name" value="Six-hairpin glycosidases"/>
    <property type="match status" value="1"/>
</dbReference>
<dbReference type="PANTHER" id="PTHR31084:SF0">
    <property type="entry name" value="ALPHA-L-FUCOSIDASE 2"/>
    <property type="match status" value="1"/>
</dbReference>
<dbReference type="Proteomes" id="UP000184236">
    <property type="component" value="Unassembled WGS sequence"/>
</dbReference>
<proteinExistence type="predicted"/>
<dbReference type="InterPro" id="IPR049053">
    <property type="entry name" value="AFCA-like_C"/>
</dbReference>